<evidence type="ECO:0000313" key="1">
    <source>
        <dbReference type="EMBL" id="NAW33735.1"/>
    </source>
</evidence>
<keyword evidence="2" id="KW-1185">Reference proteome</keyword>
<sequence length="232" mass="25917">MRARWFSQQGRERACNSDAAALGQQGQHLLAMLVDGAEKGPRGAELARHWADVVLQALAEASTRSPAAVHARLKQEQAKLRHGFLRDIASYCMVSLDLETLATQVWHCGDCRVGLRQQAETRWLTTPHILAQQPGLLSPCSPEEQDRQEQQLTRCLNARRFRAPEHHVFSLQQGQTLLLSTDGYWQEHLEAGTPRHSLRDDASLLTLPVGSAPLDHIDQASDTDNLRHFSLA</sequence>
<dbReference type="Gene3D" id="3.60.40.10">
    <property type="entry name" value="PPM-type phosphatase domain"/>
    <property type="match status" value="1"/>
</dbReference>
<dbReference type="SUPFAM" id="SSF81606">
    <property type="entry name" value="PP2C-like"/>
    <property type="match status" value="1"/>
</dbReference>
<dbReference type="Proteomes" id="UP000487929">
    <property type="component" value="Unassembled WGS sequence"/>
</dbReference>
<gene>
    <name evidence="1" type="ORF">GRB96_04770</name>
</gene>
<dbReference type="AlphaFoldDB" id="A0A7X4W3V3"/>
<evidence type="ECO:0000313" key="2">
    <source>
        <dbReference type="Proteomes" id="UP000487929"/>
    </source>
</evidence>
<reference evidence="1 2" key="1">
    <citation type="submission" date="2019-12" db="EMBL/GenBank/DDBJ databases">
        <title>Draft genome sequencing of Halomonas alimentaria DSM 15356.</title>
        <authorList>
            <person name="Pandiyan K."/>
            <person name="Kushwaha P."/>
            <person name="Gowdham M."/>
            <person name="Chakdar H."/>
            <person name="Singh A."/>
            <person name="Kumar M."/>
            <person name="Saxena A.K."/>
        </authorList>
    </citation>
    <scope>NUCLEOTIDE SEQUENCE [LARGE SCALE GENOMIC DNA]</scope>
    <source>
        <strain evidence="1 2">DSM 15356</strain>
    </source>
</reference>
<name>A0A7X4W3V3_9GAMM</name>
<accession>A0A7X4W3V3</accession>
<organism evidence="1 2">
    <name type="scientific">Halomonas alimentaria</name>
    <dbReference type="NCBI Taxonomy" id="147248"/>
    <lineage>
        <taxon>Bacteria</taxon>
        <taxon>Pseudomonadati</taxon>
        <taxon>Pseudomonadota</taxon>
        <taxon>Gammaproteobacteria</taxon>
        <taxon>Oceanospirillales</taxon>
        <taxon>Halomonadaceae</taxon>
        <taxon>Halomonas</taxon>
    </lineage>
</organism>
<dbReference type="EMBL" id="WUTT01000001">
    <property type="protein sequence ID" value="NAW33735.1"/>
    <property type="molecule type" value="Genomic_DNA"/>
</dbReference>
<dbReference type="InterPro" id="IPR036457">
    <property type="entry name" value="PPM-type-like_dom_sf"/>
</dbReference>
<comment type="caution">
    <text evidence="1">The sequence shown here is derived from an EMBL/GenBank/DDBJ whole genome shotgun (WGS) entry which is preliminary data.</text>
</comment>
<proteinExistence type="predicted"/>
<protein>
    <submittedName>
        <fullName evidence="1">SpoIIE family protein phosphatase</fullName>
    </submittedName>
</protein>
<dbReference type="OrthoDB" id="6402115at2"/>
<dbReference type="RefSeq" id="WP_161430986.1">
    <property type="nucleotide sequence ID" value="NZ_WUTT01000001.1"/>
</dbReference>